<gene>
    <name evidence="1" type="ORF">ABLG96_13110</name>
</gene>
<dbReference type="Pfam" id="PF04978">
    <property type="entry name" value="MST"/>
    <property type="match status" value="1"/>
</dbReference>
<name>A0AAU8DJR3_9ACTN</name>
<dbReference type="AlphaFoldDB" id="A0AAU8DJR3"/>
<reference evidence="1" key="1">
    <citation type="submission" date="2024-05" db="EMBL/GenBank/DDBJ databases">
        <authorList>
            <person name="Cai S.Y."/>
            <person name="Jin L.M."/>
            <person name="Li H.R."/>
        </authorList>
    </citation>
    <scope>NUCLEOTIDE SEQUENCE</scope>
    <source>
        <strain evidence="1">A5-74</strain>
    </source>
</reference>
<dbReference type="RefSeq" id="WP_353647824.1">
    <property type="nucleotide sequence ID" value="NZ_CP159218.1"/>
</dbReference>
<dbReference type="InterPro" id="IPR007061">
    <property type="entry name" value="MST-like"/>
</dbReference>
<dbReference type="EMBL" id="CP159218">
    <property type="protein sequence ID" value="XCG62209.1"/>
    <property type="molecule type" value="Genomic_DNA"/>
</dbReference>
<evidence type="ECO:0000313" key="1">
    <source>
        <dbReference type="EMBL" id="XCG62209.1"/>
    </source>
</evidence>
<accession>A0AAU8DJR3</accession>
<dbReference type="Gene3D" id="1.20.120.450">
    <property type="entry name" value="dinb family like domain"/>
    <property type="match status" value="1"/>
</dbReference>
<dbReference type="SUPFAM" id="SSF109854">
    <property type="entry name" value="DinB/YfiT-like putative metalloenzymes"/>
    <property type="match status" value="1"/>
</dbReference>
<sequence>MTADQDADRDPDTARTARLRRSLRLANEALVWKLVGLSERDQRRPLTPTGTNLLGLVKHVASVESEYFGFVVDRPFPDPPSWLQEESDDRDMWASAEESPEFIIAFAHRVFAHVDETLVALQLDTPGRVPWWGPQGDVTLEQVAVHTLAEVNRHLGHADILRELIDGSAGLRADVSNLADRDASAWSDHVRKLQAIADRFDGPGSGADAAAGR</sequence>
<proteinExistence type="predicted"/>
<dbReference type="InterPro" id="IPR034660">
    <property type="entry name" value="DinB/YfiT-like"/>
</dbReference>
<organism evidence="1">
    <name type="scientific">Nakamurella sp. A5-74</name>
    <dbReference type="NCBI Taxonomy" id="3158264"/>
    <lineage>
        <taxon>Bacteria</taxon>
        <taxon>Bacillati</taxon>
        <taxon>Actinomycetota</taxon>
        <taxon>Actinomycetes</taxon>
        <taxon>Nakamurellales</taxon>
        <taxon>Nakamurellaceae</taxon>
        <taxon>Nakamurella</taxon>
    </lineage>
</organism>
<protein>
    <submittedName>
        <fullName evidence="1">DinB family protein</fullName>
    </submittedName>
</protein>